<reference evidence="1 2" key="1">
    <citation type="submission" date="2020-02" db="EMBL/GenBank/DDBJ databases">
        <title>Complete genome sequence of Pseudomonas multiresinivorans ORNL1.</title>
        <authorList>
            <person name="Podar M."/>
        </authorList>
    </citation>
    <scope>NUCLEOTIDE SEQUENCE [LARGE SCALE GENOMIC DNA]</scope>
    <source>
        <strain evidence="2">populi</strain>
    </source>
</reference>
<dbReference type="Proteomes" id="UP000502549">
    <property type="component" value="Chromosome"/>
</dbReference>
<dbReference type="EMBL" id="CP048833">
    <property type="protein sequence ID" value="QJP10008.1"/>
    <property type="molecule type" value="Genomic_DNA"/>
</dbReference>
<dbReference type="RefSeq" id="WP_169939653.1">
    <property type="nucleotide sequence ID" value="NZ_CP048833.1"/>
</dbReference>
<name>A0A7Z3GRD9_9PSED</name>
<evidence type="ECO:0000313" key="2">
    <source>
        <dbReference type="Proteomes" id="UP000502549"/>
    </source>
</evidence>
<dbReference type="AlphaFoldDB" id="A0A7Z3GRD9"/>
<organism evidence="1 2">
    <name type="scientific">Pseudomonas multiresinivorans</name>
    <dbReference type="NCBI Taxonomy" id="95301"/>
    <lineage>
        <taxon>Bacteria</taxon>
        <taxon>Pseudomonadati</taxon>
        <taxon>Pseudomonadota</taxon>
        <taxon>Gammaproteobacteria</taxon>
        <taxon>Pseudomonadales</taxon>
        <taxon>Pseudomonadaceae</taxon>
        <taxon>Pseudomonas</taxon>
    </lineage>
</organism>
<sequence length="80" mass="8990">MDSLDQPRFNPFSPAASAWAAIVADIILSGDEEHGILWGVGTTWVRHTADGGWLLDERIDATLEEVWDVLVREGKMPDRW</sequence>
<proteinExistence type="predicted"/>
<protein>
    <submittedName>
        <fullName evidence="1">Uncharacterized protein</fullName>
    </submittedName>
</protein>
<accession>A0A7Z3GRD9</accession>
<keyword evidence="2" id="KW-1185">Reference proteome</keyword>
<evidence type="ECO:0000313" key="1">
    <source>
        <dbReference type="EMBL" id="QJP10008.1"/>
    </source>
</evidence>
<gene>
    <name evidence="1" type="ORF">G4G71_19710</name>
</gene>
<dbReference type="KEGG" id="pmui:G4G71_19710"/>